<reference evidence="4 5" key="1">
    <citation type="submission" date="2021-03" db="EMBL/GenBank/DDBJ databases">
        <title>Genomic Encyclopedia of Type Strains, Phase IV (KMG-IV): sequencing the most valuable type-strain genomes for metagenomic binning, comparative biology and taxonomic classification.</title>
        <authorList>
            <person name="Goeker M."/>
        </authorList>
    </citation>
    <scope>NUCLEOTIDE SEQUENCE [LARGE SCALE GENOMIC DNA]</scope>
    <source>
        <strain evidence="4 5">DSM 24004</strain>
    </source>
</reference>
<protein>
    <submittedName>
        <fullName evidence="4">GNAT superfamily N-acetyltransferase</fullName>
    </submittedName>
</protein>
<organism evidence="4 5">
    <name type="scientific">Sedimentibacter acidaminivorans</name>
    <dbReference type="NCBI Taxonomy" id="913099"/>
    <lineage>
        <taxon>Bacteria</taxon>
        <taxon>Bacillati</taxon>
        <taxon>Bacillota</taxon>
        <taxon>Tissierellia</taxon>
        <taxon>Sedimentibacter</taxon>
    </lineage>
</organism>
<dbReference type="InterPro" id="IPR000182">
    <property type="entry name" value="GNAT_dom"/>
</dbReference>
<keyword evidence="5" id="KW-1185">Reference proteome</keyword>
<comment type="caution">
    <text evidence="4">The sequence shown here is derived from an EMBL/GenBank/DDBJ whole genome shotgun (WGS) entry which is preliminary data.</text>
</comment>
<keyword evidence="1" id="KW-0808">Transferase</keyword>
<dbReference type="RefSeq" id="WP_209510875.1">
    <property type="nucleotide sequence ID" value="NZ_JAGGKS010000002.1"/>
</dbReference>
<dbReference type="InterPro" id="IPR051016">
    <property type="entry name" value="Diverse_Substrate_AcTransf"/>
</dbReference>
<dbReference type="Proteomes" id="UP001519342">
    <property type="component" value="Unassembled WGS sequence"/>
</dbReference>
<proteinExistence type="predicted"/>
<accession>A0ABS4GBR1</accession>
<feature type="domain" description="N-acetyltransferase" evidence="3">
    <location>
        <begin position="1"/>
        <end position="155"/>
    </location>
</feature>
<sequence>MNLRLCDEYDEQIWIKLNQEFMNYEIQDDDFWNNTQKNSVEVFRNTFMEALKNQDLIKLFLIEYENEIVGFANIMIVFSVWAHGKAIILDDLYIKEEYRGRGIGREVLKYIEIYAKENGYNRLQFQSELTNHDAFKFYTKIGYSHAKMNFYVKFL</sequence>
<dbReference type="PANTHER" id="PTHR10545:SF29">
    <property type="entry name" value="GH14572P-RELATED"/>
    <property type="match status" value="1"/>
</dbReference>
<gene>
    <name evidence="4" type="ORF">J2Z76_000987</name>
</gene>
<dbReference type="Pfam" id="PF00583">
    <property type="entry name" value="Acetyltransf_1"/>
    <property type="match status" value="1"/>
</dbReference>
<evidence type="ECO:0000256" key="2">
    <source>
        <dbReference type="ARBA" id="ARBA00023315"/>
    </source>
</evidence>
<keyword evidence="2" id="KW-0012">Acyltransferase</keyword>
<evidence type="ECO:0000313" key="5">
    <source>
        <dbReference type="Proteomes" id="UP001519342"/>
    </source>
</evidence>
<evidence type="ECO:0000313" key="4">
    <source>
        <dbReference type="EMBL" id="MBP1925130.1"/>
    </source>
</evidence>
<dbReference type="CDD" id="cd04301">
    <property type="entry name" value="NAT_SF"/>
    <property type="match status" value="1"/>
</dbReference>
<evidence type="ECO:0000256" key="1">
    <source>
        <dbReference type="ARBA" id="ARBA00022679"/>
    </source>
</evidence>
<dbReference type="SUPFAM" id="SSF55729">
    <property type="entry name" value="Acyl-CoA N-acyltransferases (Nat)"/>
    <property type="match status" value="1"/>
</dbReference>
<name>A0ABS4GBR1_9FIRM</name>
<dbReference type="PANTHER" id="PTHR10545">
    <property type="entry name" value="DIAMINE N-ACETYLTRANSFERASE"/>
    <property type="match status" value="1"/>
</dbReference>
<dbReference type="PROSITE" id="PS51186">
    <property type="entry name" value="GNAT"/>
    <property type="match status" value="1"/>
</dbReference>
<dbReference type="InterPro" id="IPR016181">
    <property type="entry name" value="Acyl_CoA_acyltransferase"/>
</dbReference>
<dbReference type="Gene3D" id="3.40.630.30">
    <property type="match status" value="1"/>
</dbReference>
<evidence type="ECO:0000259" key="3">
    <source>
        <dbReference type="PROSITE" id="PS51186"/>
    </source>
</evidence>
<dbReference type="EMBL" id="JAGGKS010000002">
    <property type="protein sequence ID" value="MBP1925130.1"/>
    <property type="molecule type" value="Genomic_DNA"/>
</dbReference>